<proteinExistence type="inferred from homology"/>
<evidence type="ECO:0000256" key="1">
    <source>
        <dbReference type="ARBA" id="ARBA00022490"/>
    </source>
</evidence>
<dbReference type="HAMAP" id="MF_01820">
    <property type="entry name" value="GTPase_RsgA"/>
    <property type="match status" value="1"/>
</dbReference>
<comment type="similarity">
    <text evidence="10">Belongs to the TRAFAC class YlqF/YawG GTPase family. RsgA subfamily.</text>
</comment>
<dbReference type="InterPro" id="IPR010914">
    <property type="entry name" value="RsgA_GTPase_dom"/>
</dbReference>
<feature type="binding site" evidence="10">
    <location>
        <begin position="154"/>
        <end position="157"/>
    </location>
    <ligand>
        <name>GTP</name>
        <dbReference type="ChEBI" id="CHEBI:37565"/>
    </ligand>
</feature>
<feature type="domain" description="EngC GTPase" evidence="12">
    <location>
        <begin position="115"/>
        <end position="262"/>
    </location>
</feature>
<comment type="subunit">
    <text evidence="10">Monomer. Associates with 30S ribosomal subunit, binds 16S rRNA.</text>
</comment>
<evidence type="ECO:0000256" key="7">
    <source>
        <dbReference type="ARBA" id="ARBA00022833"/>
    </source>
</evidence>
<evidence type="ECO:0000256" key="8">
    <source>
        <dbReference type="ARBA" id="ARBA00022884"/>
    </source>
</evidence>
<comment type="function">
    <text evidence="10">One of several proteins that assist in the late maturation steps of the functional core of the 30S ribosomal subunit. Helps release RbfA from mature subunits. May play a role in the assembly of ribosomal proteins into the subunit. Circularly permuted GTPase that catalyzes slow GTP hydrolysis, GTPase activity is stimulated by the 30S ribosomal subunit.</text>
</comment>
<dbReference type="NCBIfam" id="TIGR00157">
    <property type="entry name" value="ribosome small subunit-dependent GTPase A"/>
    <property type="match status" value="1"/>
</dbReference>
<dbReference type="GO" id="GO:0003924">
    <property type="term" value="F:GTPase activity"/>
    <property type="evidence" value="ECO:0007669"/>
    <property type="project" value="UniProtKB-UniRule"/>
</dbReference>
<dbReference type="SUPFAM" id="SSF52540">
    <property type="entry name" value="P-loop containing nucleoside triphosphate hydrolases"/>
    <property type="match status" value="1"/>
</dbReference>
<feature type="region of interest" description="Disordered" evidence="11">
    <location>
        <begin position="327"/>
        <end position="358"/>
    </location>
</feature>
<evidence type="ECO:0000259" key="12">
    <source>
        <dbReference type="PROSITE" id="PS50936"/>
    </source>
</evidence>
<keyword evidence="15" id="KW-1185">Reference proteome</keyword>
<keyword evidence="2 10" id="KW-0690">Ribosome biogenesis</keyword>
<dbReference type="CDD" id="cd01854">
    <property type="entry name" value="YjeQ_EngC"/>
    <property type="match status" value="1"/>
</dbReference>
<dbReference type="AlphaFoldDB" id="A0A8J7U1N8"/>
<dbReference type="Gene3D" id="1.10.40.50">
    <property type="entry name" value="Probable gtpase engc, domain 3"/>
    <property type="match status" value="1"/>
</dbReference>
<protein>
    <recommendedName>
        <fullName evidence="10">Small ribosomal subunit biogenesis GTPase RsgA</fullName>
        <ecNumber evidence="10">3.6.1.-</ecNumber>
    </recommendedName>
</protein>
<dbReference type="Gene3D" id="3.40.50.300">
    <property type="entry name" value="P-loop containing nucleotide triphosphate hydrolases"/>
    <property type="match status" value="1"/>
</dbReference>
<dbReference type="GO" id="GO:0019843">
    <property type="term" value="F:rRNA binding"/>
    <property type="evidence" value="ECO:0007669"/>
    <property type="project" value="UniProtKB-KW"/>
</dbReference>
<evidence type="ECO:0000256" key="4">
    <source>
        <dbReference type="ARBA" id="ARBA00022730"/>
    </source>
</evidence>
<dbReference type="GO" id="GO:0005525">
    <property type="term" value="F:GTP binding"/>
    <property type="evidence" value="ECO:0007669"/>
    <property type="project" value="UniProtKB-UniRule"/>
</dbReference>
<dbReference type="Pfam" id="PF03193">
    <property type="entry name" value="RsgA_GTPase"/>
    <property type="match status" value="1"/>
</dbReference>
<evidence type="ECO:0000256" key="6">
    <source>
        <dbReference type="ARBA" id="ARBA00022801"/>
    </source>
</evidence>
<dbReference type="PROSITE" id="PS50936">
    <property type="entry name" value="ENGC_GTPASE"/>
    <property type="match status" value="1"/>
</dbReference>
<gene>
    <name evidence="10 14" type="primary">rsgA</name>
    <name evidence="14" type="ORF">J3U88_04535</name>
</gene>
<comment type="cofactor">
    <cofactor evidence="10">
        <name>Zn(2+)</name>
        <dbReference type="ChEBI" id="CHEBI:29105"/>
    </cofactor>
    <text evidence="10">Binds 1 zinc ion per subunit.</text>
</comment>
<feature type="domain" description="CP-type G" evidence="13">
    <location>
        <begin position="97"/>
        <end position="264"/>
    </location>
</feature>
<feature type="binding site" evidence="10">
    <location>
        <position position="300"/>
    </location>
    <ligand>
        <name>Zn(2+)</name>
        <dbReference type="ChEBI" id="CHEBI:29105"/>
    </ligand>
</feature>
<accession>A0A8J7U1N8</accession>
<keyword evidence="1 10" id="KW-0963">Cytoplasm</keyword>
<evidence type="ECO:0000256" key="9">
    <source>
        <dbReference type="ARBA" id="ARBA00023134"/>
    </source>
</evidence>
<dbReference type="Proteomes" id="UP000664417">
    <property type="component" value="Unassembled WGS sequence"/>
</dbReference>
<reference evidence="14" key="1">
    <citation type="submission" date="2021-03" db="EMBL/GenBank/DDBJ databases">
        <authorList>
            <person name="Wang G."/>
        </authorList>
    </citation>
    <scope>NUCLEOTIDE SEQUENCE</scope>
    <source>
        <strain evidence="14">KCTC 12899</strain>
    </source>
</reference>
<dbReference type="GO" id="GO:0042274">
    <property type="term" value="P:ribosomal small subunit biogenesis"/>
    <property type="evidence" value="ECO:0007669"/>
    <property type="project" value="UniProtKB-UniRule"/>
</dbReference>
<dbReference type="InterPro" id="IPR030378">
    <property type="entry name" value="G_CP_dom"/>
</dbReference>
<feature type="binding site" evidence="10">
    <location>
        <position position="294"/>
    </location>
    <ligand>
        <name>Zn(2+)</name>
        <dbReference type="ChEBI" id="CHEBI:29105"/>
    </ligand>
</feature>
<keyword evidence="3 10" id="KW-0479">Metal-binding</keyword>
<dbReference type="GO" id="GO:0046872">
    <property type="term" value="F:metal ion binding"/>
    <property type="evidence" value="ECO:0007669"/>
    <property type="project" value="UniProtKB-KW"/>
</dbReference>
<evidence type="ECO:0000313" key="15">
    <source>
        <dbReference type="Proteomes" id="UP000664417"/>
    </source>
</evidence>
<evidence type="ECO:0000256" key="3">
    <source>
        <dbReference type="ARBA" id="ARBA00022723"/>
    </source>
</evidence>
<name>A0A8J7U1N8_9BACT</name>
<comment type="subcellular location">
    <subcellularLocation>
        <location evidence="10">Cytoplasm</location>
    </subcellularLocation>
</comment>
<keyword evidence="8 10" id="KW-0694">RNA-binding</keyword>
<keyword evidence="7 10" id="KW-0862">Zinc</keyword>
<dbReference type="EMBL" id="JAFREP010000003">
    <property type="protein sequence ID" value="MBO1317717.1"/>
    <property type="molecule type" value="Genomic_DNA"/>
</dbReference>
<comment type="caution">
    <text evidence="14">The sequence shown here is derived from an EMBL/GenBank/DDBJ whole genome shotgun (WGS) entry which is preliminary data.</text>
</comment>
<feature type="binding site" evidence="10">
    <location>
        <position position="287"/>
    </location>
    <ligand>
        <name>Zn(2+)</name>
        <dbReference type="ChEBI" id="CHEBI:29105"/>
    </ligand>
</feature>
<dbReference type="PANTHER" id="PTHR32120">
    <property type="entry name" value="SMALL RIBOSOMAL SUBUNIT BIOGENESIS GTPASE RSGA"/>
    <property type="match status" value="1"/>
</dbReference>
<keyword evidence="9 10" id="KW-0342">GTP-binding</keyword>
<dbReference type="GO" id="GO:0005737">
    <property type="term" value="C:cytoplasm"/>
    <property type="evidence" value="ECO:0007669"/>
    <property type="project" value="UniProtKB-SubCell"/>
</dbReference>
<dbReference type="RefSeq" id="WP_207857124.1">
    <property type="nucleotide sequence ID" value="NZ_JAFREP010000003.1"/>
</dbReference>
<evidence type="ECO:0000259" key="13">
    <source>
        <dbReference type="PROSITE" id="PS51721"/>
    </source>
</evidence>
<evidence type="ECO:0000256" key="2">
    <source>
        <dbReference type="ARBA" id="ARBA00022517"/>
    </source>
</evidence>
<feature type="binding site" evidence="10">
    <location>
        <position position="292"/>
    </location>
    <ligand>
        <name>Zn(2+)</name>
        <dbReference type="ChEBI" id="CHEBI:29105"/>
    </ligand>
</feature>
<dbReference type="PROSITE" id="PS51721">
    <property type="entry name" value="G_CP"/>
    <property type="match status" value="1"/>
</dbReference>
<dbReference type="EC" id="3.6.1.-" evidence="10"/>
<evidence type="ECO:0000256" key="11">
    <source>
        <dbReference type="SAM" id="MobiDB-lite"/>
    </source>
</evidence>
<organism evidence="14 15">
    <name type="scientific">Acanthopleuribacter pedis</name>
    <dbReference type="NCBI Taxonomy" id="442870"/>
    <lineage>
        <taxon>Bacteria</taxon>
        <taxon>Pseudomonadati</taxon>
        <taxon>Acidobacteriota</taxon>
        <taxon>Holophagae</taxon>
        <taxon>Acanthopleuribacterales</taxon>
        <taxon>Acanthopleuribacteraceae</taxon>
        <taxon>Acanthopleuribacter</taxon>
    </lineage>
</organism>
<keyword evidence="5 10" id="KW-0547">Nucleotide-binding</keyword>
<evidence type="ECO:0000313" key="14">
    <source>
        <dbReference type="EMBL" id="MBO1317717.1"/>
    </source>
</evidence>
<feature type="binding site" evidence="10">
    <location>
        <begin position="206"/>
        <end position="214"/>
    </location>
    <ligand>
        <name>GTP</name>
        <dbReference type="ChEBI" id="CHEBI:37565"/>
    </ligand>
</feature>
<sequence length="358" mass="39774">MTSNNQLYGNQQNHLLRDWGFMDGVHSEVDNRLLGRVTAVHRGHWELATAAGSFRAVTAGRLGHQQAEVPVTGDWVVWHGMPGHDERLVIDQVLPRRTQITRKAAGTASAQVLVANVDWVWIVTSLNRDWNPARLERYLAMVWESGAKPAVVLSKCDLVDNRDDWIEKTEAVAFGAPIYPISAINDQGLDAAAASLQPGETVALLGSSGVGKSTLTNHLLARDRQETSAVRDLDQRGRHTTTHRELFQLPSGALLIDTPGLRELGLWTGEAAVAEVFAEVEALAGACRFRDCRHGNEPGCAVRAAMETGDLDQRRFDNYGKLQREVQRQEELQTASGRQARKQREKTLHKHIRQVKNR</sequence>
<dbReference type="InterPro" id="IPR027417">
    <property type="entry name" value="P-loop_NTPase"/>
</dbReference>
<evidence type="ECO:0000256" key="5">
    <source>
        <dbReference type="ARBA" id="ARBA00022741"/>
    </source>
</evidence>
<feature type="compositionally biased region" description="Basic residues" evidence="11">
    <location>
        <begin position="339"/>
        <end position="358"/>
    </location>
</feature>
<dbReference type="PANTHER" id="PTHR32120:SF10">
    <property type="entry name" value="SMALL RIBOSOMAL SUBUNIT BIOGENESIS GTPASE RSGA"/>
    <property type="match status" value="1"/>
</dbReference>
<evidence type="ECO:0000256" key="10">
    <source>
        <dbReference type="HAMAP-Rule" id="MF_01820"/>
    </source>
</evidence>
<keyword evidence="4 10" id="KW-0699">rRNA-binding</keyword>
<keyword evidence="6 10" id="KW-0378">Hydrolase</keyword>
<dbReference type="InterPro" id="IPR004881">
    <property type="entry name" value="Ribosome_biogen_GTPase_RsgA"/>
</dbReference>